<gene>
    <name evidence="1" type="ORF">F383_35775</name>
</gene>
<protein>
    <submittedName>
        <fullName evidence="1">Uncharacterized protein</fullName>
    </submittedName>
</protein>
<dbReference type="AlphaFoldDB" id="A0A0B0PYE1"/>
<keyword evidence="2" id="KW-1185">Reference proteome</keyword>
<organism evidence="1 2">
    <name type="scientific">Gossypium arboreum</name>
    <name type="common">Tree cotton</name>
    <name type="synonym">Gossypium nanking</name>
    <dbReference type="NCBI Taxonomy" id="29729"/>
    <lineage>
        <taxon>Eukaryota</taxon>
        <taxon>Viridiplantae</taxon>
        <taxon>Streptophyta</taxon>
        <taxon>Embryophyta</taxon>
        <taxon>Tracheophyta</taxon>
        <taxon>Spermatophyta</taxon>
        <taxon>Magnoliopsida</taxon>
        <taxon>eudicotyledons</taxon>
        <taxon>Gunneridae</taxon>
        <taxon>Pentapetalae</taxon>
        <taxon>rosids</taxon>
        <taxon>malvids</taxon>
        <taxon>Malvales</taxon>
        <taxon>Malvaceae</taxon>
        <taxon>Malvoideae</taxon>
        <taxon>Gossypium</taxon>
    </lineage>
</organism>
<reference evidence="2" key="1">
    <citation type="submission" date="2014-09" db="EMBL/GenBank/DDBJ databases">
        <authorList>
            <person name="Mudge J."/>
            <person name="Ramaraj T."/>
            <person name="Lindquist I.E."/>
            <person name="Bharti A.K."/>
            <person name="Sundararajan A."/>
            <person name="Cameron C.T."/>
            <person name="Woodward J.E."/>
            <person name="May G.D."/>
            <person name="Brubaker C."/>
            <person name="Broadhvest J."/>
            <person name="Wilkins T.A."/>
        </authorList>
    </citation>
    <scope>NUCLEOTIDE SEQUENCE</scope>
    <source>
        <strain evidence="2">cv. AKA8401</strain>
    </source>
</reference>
<evidence type="ECO:0000313" key="1">
    <source>
        <dbReference type="EMBL" id="KHG29519.1"/>
    </source>
</evidence>
<dbReference type="Proteomes" id="UP000032142">
    <property type="component" value="Unassembled WGS sequence"/>
</dbReference>
<accession>A0A0B0PYE1</accession>
<sequence length="23" mass="2759">MALALIYENQCKTMSGTWYWHVI</sequence>
<dbReference type="EMBL" id="KN450388">
    <property type="protein sequence ID" value="KHG29519.1"/>
    <property type="molecule type" value="Genomic_DNA"/>
</dbReference>
<proteinExistence type="predicted"/>
<evidence type="ECO:0000313" key="2">
    <source>
        <dbReference type="Proteomes" id="UP000032142"/>
    </source>
</evidence>
<name>A0A0B0PYE1_GOSAR</name>